<dbReference type="EMBL" id="CP036434">
    <property type="protein sequence ID" value="QDV08642.1"/>
    <property type="molecule type" value="Genomic_DNA"/>
</dbReference>
<proteinExistence type="inferred from homology"/>
<dbReference type="FunFam" id="3.30.70.2510:FF:000001">
    <property type="entry name" value="tRNA pseudouridine synthase Pus10"/>
    <property type="match status" value="1"/>
</dbReference>
<dbReference type="InterPro" id="IPR048741">
    <property type="entry name" value="Pus10-like_C"/>
</dbReference>
<evidence type="ECO:0000256" key="1">
    <source>
        <dbReference type="ARBA" id="ARBA00009652"/>
    </source>
</evidence>
<keyword evidence="7" id="KW-1185">Reference proteome</keyword>
<dbReference type="Pfam" id="PF21238">
    <property type="entry name" value="Pus10_C"/>
    <property type="match status" value="1"/>
</dbReference>
<evidence type="ECO:0000313" key="7">
    <source>
        <dbReference type="Proteomes" id="UP000320390"/>
    </source>
</evidence>
<evidence type="ECO:0000256" key="4">
    <source>
        <dbReference type="ARBA" id="ARBA00023235"/>
    </source>
</evidence>
<dbReference type="GO" id="GO:0031119">
    <property type="term" value="P:tRNA pseudouridine synthesis"/>
    <property type="evidence" value="ECO:0007669"/>
    <property type="project" value="TreeGrafter"/>
</dbReference>
<reference evidence="6 7" key="1">
    <citation type="submission" date="2019-02" db="EMBL/GenBank/DDBJ databases">
        <title>Deep-cultivation of Planctomycetes and their phenomic and genomic characterization uncovers novel biology.</title>
        <authorList>
            <person name="Wiegand S."/>
            <person name="Jogler M."/>
            <person name="Boedeker C."/>
            <person name="Pinto D."/>
            <person name="Vollmers J."/>
            <person name="Rivas-Marin E."/>
            <person name="Kohn T."/>
            <person name="Peeters S.H."/>
            <person name="Heuer A."/>
            <person name="Rast P."/>
            <person name="Oberbeckmann S."/>
            <person name="Bunk B."/>
            <person name="Jeske O."/>
            <person name="Meyerdierks A."/>
            <person name="Storesund J.E."/>
            <person name="Kallscheuer N."/>
            <person name="Luecker S."/>
            <person name="Lage O.M."/>
            <person name="Pohl T."/>
            <person name="Merkel B.J."/>
            <person name="Hornburger P."/>
            <person name="Mueller R.-W."/>
            <person name="Bruemmer F."/>
            <person name="Labrenz M."/>
            <person name="Spormann A.M."/>
            <person name="Op den Camp H."/>
            <person name="Overmann J."/>
            <person name="Amann R."/>
            <person name="Jetten M.S.M."/>
            <person name="Mascher T."/>
            <person name="Medema M.H."/>
            <person name="Devos D.P."/>
            <person name="Kaster A.-K."/>
            <person name="Ovreas L."/>
            <person name="Rohde M."/>
            <person name="Galperin M.Y."/>
            <person name="Jogler C."/>
        </authorList>
    </citation>
    <scope>NUCLEOTIDE SEQUENCE [LARGE SCALE GENOMIC DNA]</scope>
    <source>
        <strain evidence="6 7">Poly30</strain>
    </source>
</reference>
<protein>
    <recommendedName>
        <fullName evidence="2">tRNA pseudouridine(55) synthase</fullName>
        <ecNumber evidence="2">5.4.99.25</ecNumber>
    </recommendedName>
</protein>
<comment type="similarity">
    <text evidence="1">Belongs to the pseudouridine synthase Pus10 family.</text>
</comment>
<accession>A0A518EX17</accession>
<keyword evidence="3" id="KW-0819">tRNA processing</keyword>
<gene>
    <name evidence="6" type="ORF">Poly30_41950</name>
</gene>
<dbReference type="GO" id="GO:0160148">
    <property type="term" value="F:tRNA pseudouridine(55) synthase activity"/>
    <property type="evidence" value="ECO:0007669"/>
    <property type="project" value="UniProtKB-EC"/>
</dbReference>
<evidence type="ECO:0000256" key="2">
    <source>
        <dbReference type="ARBA" id="ARBA00012787"/>
    </source>
</evidence>
<dbReference type="AlphaFoldDB" id="A0A518EX17"/>
<dbReference type="RefSeq" id="WP_145201672.1">
    <property type="nucleotide sequence ID" value="NZ_CP036434.1"/>
</dbReference>
<sequence>MNPPPSTKLFIEGRYLKHTRDLPQTIFFCPRCKGHARRRQGCERCEGFGKLTKDSVQELIGWVLGKAAGTRKHKFHGAGREDLDVRMLGEGRPFVFELESPRLTRIDLAEVEATINSRNEGRLEVRGLHWTQKSRVRFLKEGKFAKDYRAKAAVSELPSPDRVKALIGQRYVVAQKTPSRVAHRRADLVRERWIEILDIEVPEEQGEDEPFLFVTMRTQAGTYVKEAISGEDGMTDPSVAQQLGVAEARCLELDVLAILDEVGEESSEVIAEPPSPFGAGL</sequence>
<dbReference type="InterPro" id="IPR020103">
    <property type="entry name" value="PsdUridine_synth_cat_dom_sf"/>
</dbReference>
<evidence type="ECO:0000313" key="6">
    <source>
        <dbReference type="EMBL" id="QDV08642.1"/>
    </source>
</evidence>
<dbReference type="Gene3D" id="3.30.70.3190">
    <property type="match status" value="1"/>
</dbReference>
<organism evidence="6 7">
    <name type="scientific">Saltatorellus ferox</name>
    <dbReference type="NCBI Taxonomy" id="2528018"/>
    <lineage>
        <taxon>Bacteria</taxon>
        <taxon>Pseudomonadati</taxon>
        <taxon>Planctomycetota</taxon>
        <taxon>Planctomycetia</taxon>
        <taxon>Planctomycetia incertae sedis</taxon>
        <taxon>Saltatorellus</taxon>
    </lineage>
</organism>
<dbReference type="PANTHER" id="PTHR21568:SF0">
    <property type="entry name" value="TRNA PSEUDOURIDINE SYNTHASE PUS10"/>
    <property type="match status" value="1"/>
</dbReference>
<dbReference type="Gene3D" id="3.30.70.2510">
    <property type="match status" value="1"/>
</dbReference>
<evidence type="ECO:0000259" key="5">
    <source>
        <dbReference type="Pfam" id="PF21238"/>
    </source>
</evidence>
<name>A0A518EX17_9BACT</name>
<dbReference type="PANTHER" id="PTHR21568">
    <property type="entry name" value="TRNA PSEUDOURIDINE SYNTHASE PUS10"/>
    <property type="match status" value="1"/>
</dbReference>
<keyword evidence="4" id="KW-0413">Isomerase</keyword>
<dbReference type="Proteomes" id="UP000320390">
    <property type="component" value="Chromosome"/>
</dbReference>
<dbReference type="NCBIfam" id="TIGR01213">
    <property type="entry name" value="pseudo_Pus10arc"/>
    <property type="match status" value="1"/>
</dbReference>
<dbReference type="InterPro" id="IPR039894">
    <property type="entry name" value="Pus10-like"/>
</dbReference>
<feature type="domain" description="Pus10-like C-terminal" evidence="5">
    <location>
        <begin position="10"/>
        <end position="258"/>
    </location>
</feature>
<dbReference type="GO" id="GO:0003723">
    <property type="term" value="F:RNA binding"/>
    <property type="evidence" value="ECO:0007669"/>
    <property type="project" value="InterPro"/>
</dbReference>
<dbReference type="OrthoDB" id="265953at2"/>
<evidence type="ECO:0000256" key="3">
    <source>
        <dbReference type="ARBA" id="ARBA00022694"/>
    </source>
</evidence>
<dbReference type="EC" id="5.4.99.25" evidence="2"/>
<dbReference type="SUPFAM" id="SSF55120">
    <property type="entry name" value="Pseudouridine synthase"/>
    <property type="match status" value="1"/>
</dbReference>